<dbReference type="KEGG" id="hdh:G5B40_05750"/>
<sequence length="156" mass="16593">MSETPRADFWFSILLILFGAAVTFESWRMPRLETLGVEPMSAPGLTPGILGLVLGGLGALLFLRSLRFAGAAPRLDDGDWRGLLVTLGLTLFYAIGLVGSLPFWLATALFVAVFAMLFSVGRVGMLKAAAAALPLGLVAGVSVALLFERVFLVRLP</sequence>
<organism evidence="3 4">
    <name type="scientific">Pikeienuella piscinae</name>
    <dbReference type="NCBI Taxonomy" id="2748098"/>
    <lineage>
        <taxon>Bacteria</taxon>
        <taxon>Pseudomonadati</taxon>
        <taxon>Pseudomonadota</taxon>
        <taxon>Alphaproteobacteria</taxon>
        <taxon>Rhodobacterales</taxon>
        <taxon>Paracoccaceae</taxon>
        <taxon>Pikeienuella</taxon>
    </lineage>
</organism>
<protein>
    <recommendedName>
        <fullName evidence="2">DUF1468 domain-containing protein</fullName>
    </recommendedName>
</protein>
<feature type="transmembrane region" description="Helical" evidence="1">
    <location>
        <begin position="44"/>
        <end position="66"/>
    </location>
</feature>
<feature type="transmembrane region" description="Helical" evidence="1">
    <location>
        <begin position="7"/>
        <end position="24"/>
    </location>
</feature>
<feature type="transmembrane region" description="Helical" evidence="1">
    <location>
        <begin position="101"/>
        <end position="121"/>
    </location>
</feature>
<dbReference type="Proteomes" id="UP000503336">
    <property type="component" value="Chromosome"/>
</dbReference>
<dbReference type="EMBL" id="CP049056">
    <property type="protein sequence ID" value="QIE55001.1"/>
    <property type="molecule type" value="Genomic_DNA"/>
</dbReference>
<name>A0A7L5BUP3_9RHOB</name>
<reference evidence="3 4" key="1">
    <citation type="submission" date="2020-02" db="EMBL/GenBank/DDBJ databases">
        <title>complete genome sequence of Rhodobacteraceae bacterium.</title>
        <authorList>
            <person name="Park J."/>
            <person name="Kim Y.-S."/>
            <person name="Kim K.-H."/>
        </authorList>
    </citation>
    <scope>NUCLEOTIDE SEQUENCE [LARGE SCALE GENOMIC DNA]</scope>
    <source>
        <strain evidence="3 4">RR4-56</strain>
    </source>
</reference>
<keyword evidence="4" id="KW-1185">Reference proteome</keyword>
<feature type="transmembrane region" description="Helical" evidence="1">
    <location>
        <begin position="128"/>
        <end position="147"/>
    </location>
</feature>
<evidence type="ECO:0000313" key="4">
    <source>
        <dbReference type="Proteomes" id="UP000503336"/>
    </source>
</evidence>
<accession>A0A7L5BUP3</accession>
<proteinExistence type="predicted"/>
<evidence type="ECO:0000313" key="3">
    <source>
        <dbReference type="EMBL" id="QIE55001.1"/>
    </source>
</evidence>
<dbReference type="Pfam" id="PF07331">
    <property type="entry name" value="TctB"/>
    <property type="match status" value="1"/>
</dbReference>
<dbReference type="AlphaFoldDB" id="A0A7L5BUP3"/>
<gene>
    <name evidence="3" type="ORF">G5B40_05750</name>
</gene>
<keyword evidence="1" id="KW-1133">Transmembrane helix</keyword>
<keyword evidence="1" id="KW-0472">Membrane</keyword>
<evidence type="ECO:0000256" key="1">
    <source>
        <dbReference type="SAM" id="Phobius"/>
    </source>
</evidence>
<dbReference type="RefSeq" id="WP_165096165.1">
    <property type="nucleotide sequence ID" value="NZ_CP049056.1"/>
</dbReference>
<keyword evidence="1" id="KW-0812">Transmembrane</keyword>
<evidence type="ECO:0000259" key="2">
    <source>
        <dbReference type="Pfam" id="PF07331"/>
    </source>
</evidence>
<feature type="domain" description="DUF1468" evidence="2">
    <location>
        <begin position="10"/>
        <end position="156"/>
    </location>
</feature>
<dbReference type="InterPro" id="IPR009936">
    <property type="entry name" value="DUF1468"/>
</dbReference>